<organism evidence="1 2">
    <name type="scientific">Lepraria finkii</name>
    <dbReference type="NCBI Taxonomy" id="1340010"/>
    <lineage>
        <taxon>Eukaryota</taxon>
        <taxon>Fungi</taxon>
        <taxon>Dikarya</taxon>
        <taxon>Ascomycota</taxon>
        <taxon>Pezizomycotina</taxon>
        <taxon>Lecanoromycetes</taxon>
        <taxon>OSLEUM clade</taxon>
        <taxon>Lecanoromycetidae</taxon>
        <taxon>Lecanorales</taxon>
        <taxon>Lecanorineae</taxon>
        <taxon>Stereocaulaceae</taxon>
        <taxon>Lepraria</taxon>
    </lineage>
</organism>
<protein>
    <submittedName>
        <fullName evidence="1">Uncharacterized protein</fullName>
    </submittedName>
</protein>
<sequence>MRMGTSSFRHLTIKIPNRNMLADFDPYLGEMIATIDVSTLRLQSIQGSLAGRSRADIEQALANCRSALVLPSDEPHSSEKERAVFLQCMDMIKGGHPTDEFSFRDAPFQQAKIDLAVRPILTSSEYRRRVIDMTFDGVSGKCIYGPVAVAKAA</sequence>
<accession>A0ABR4BIJ9</accession>
<evidence type="ECO:0000313" key="1">
    <source>
        <dbReference type="EMBL" id="KAL2057650.1"/>
    </source>
</evidence>
<keyword evidence="2" id="KW-1185">Reference proteome</keyword>
<comment type="caution">
    <text evidence="1">The sequence shown here is derived from an EMBL/GenBank/DDBJ whole genome shotgun (WGS) entry which is preliminary data.</text>
</comment>
<proteinExistence type="predicted"/>
<gene>
    <name evidence="1" type="ORF">ABVK25_002034</name>
</gene>
<name>A0ABR4BIJ9_9LECA</name>
<dbReference type="Proteomes" id="UP001590951">
    <property type="component" value="Unassembled WGS sequence"/>
</dbReference>
<reference evidence="1 2" key="1">
    <citation type="submission" date="2024-09" db="EMBL/GenBank/DDBJ databases">
        <title>Rethinking Asexuality: The Enigmatic Case of Functional Sexual Genes in Lepraria (Stereocaulaceae).</title>
        <authorList>
            <person name="Doellman M."/>
            <person name="Sun Y."/>
            <person name="Barcenas-Pena A."/>
            <person name="Lumbsch H.T."/>
            <person name="Grewe F."/>
        </authorList>
    </citation>
    <scope>NUCLEOTIDE SEQUENCE [LARGE SCALE GENOMIC DNA]</scope>
    <source>
        <strain evidence="1 2">Grewe 0041</strain>
    </source>
</reference>
<evidence type="ECO:0000313" key="2">
    <source>
        <dbReference type="Proteomes" id="UP001590951"/>
    </source>
</evidence>
<dbReference type="EMBL" id="JBHFEH010000004">
    <property type="protein sequence ID" value="KAL2057650.1"/>
    <property type="molecule type" value="Genomic_DNA"/>
</dbReference>